<dbReference type="InterPro" id="IPR001965">
    <property type="entry name" value="Znf_PHD"/>
</dbReference>
<sequence length="257" mass="29229">MSVQQLEALMDYLEGHQELALGRCTRSKEGRSLAKRLWQECATILNNVSVDCAQKTGEQWRMFYNDYKHRLLKKIKKEKIERSATEQVTPDVTKKSAPEPEPGCSFASKSPIRAVCRDLTSSFENASPGDILPIPLVQQTEKRKQYRRGKTAVITSTPYKNELENLKKLRKVSNPNDPRLKKNAKKKQKTTVAAKTKNDDDEDTICLYCNDENHSFLKSSEGWVGCQLCGRWAHNGCAGVDDENTEEIHICIYCDNN</sequence>
<dbReference type="CDD" id="cd15517">
    <property type="entry name" value="PHD_TCF19_like"/>
    <property type="match status" value="1"/>
</dbReference>
<accession>A0A2W1BGT0</accession>
<evidence type="ECO:0000259" key="5">
    <source>
        <dbReference type="SMART" id="SM00249"/>
    </source>
</evidence>
<dbReference type="SMART" id="SM00249">
    <property type="entry name" value="PHD"/>
    <property type="match status" value="1"/>
</dbReference>
<keyword evidence="1" id="KW-0479">Metal-binding</keyword>
<evidence type="ECO:0000256" key="1">
    <source>
        <dbReference type="ARBA" id="ARBA00022723"/>
    </source>
</evidence>
<keyword evidence="3" id="KW-0862">Zinc</keyword>
<evidence type="ECO:0000256" key="4">
    <source>
        <dbReference type="SAM" id="MobiDB-lite"/>
    </source>
</evidence>
<feature type="region of interest" description="Disordered" evidence="4">
    <location>
        <begin position="174"/>
        <end position="195"/>
    </location>
</feature>
<dbReference type="GO" id="GO:0008270">
    <property type="term" value="F:zinc ion binding"/>
    <property type="evidence" value="ECO:0007669"/>
    <property type="project" value="UniProtKB-KW"/>
</dbReference>
<name>A0A2W1BGT0_HELAM</name>
<protein>
    <recommendedName>
        <fullName evidence="5">Zinc finger PHD-type domain-containing protein</fullName>
    </recommendedName>
</protein>
<dbReference type="EMBL" id="KZ150057">
    <property type="protein sequence ID" value="PZC74319.1"/>
    <property type="molecule type" value="Genomic_DNA"/>
</dbReference>
<dbReference type="Proteomes" id="UP000249218">
    <property type="component" value="Unassembled WGS sequence"/>
</dbReference>
<dbReference type="InterPro" id="IPR013083">
    <property type="entry name" value="Znf_RING/FYVE/PHD"/>
</dbReference>
<proteinExistence type="predicted"/>
<evidence type="ECO:0000313" key="7">
    <source>
        <dbReference type="Proteomes" id="UP000249218"/>
    </source>
</evidence>
<reference evidence="6 7" key="1">
    <citation type="journal article" date="2017" name="BMC Biol.">
        <title>Genomic innovations, transcriptional plasticity and gene loss underlying the evolution and divergence of two highly polyphagous and invasive Helicoverpa pest species.</title>
        <authorList>
            <person name="Pearce S.L."/>
            <person name="Clarke D.F."/>
            <person name="East P.D."/>
            <person name="Elfekih S."/>
            <person name="Gordon K.H."/>
            <person name="Jermiin L.S."/>
            <person name="McGaughran A."/>
            <person name="Oakeshott J.G."/>
            <person name="Papanikolaou A."/>
            <person name="Perera O.P."/>
            <person name="Rane R.V."/>
            <person name="Richards S."/>
            <person name="Tay W.T."/>
            <person name="Walsh T.K."/>
            <person name="Anderson A."/>
            <person name="Anderson C.J."/>
            <person name="Asgari S."/>
            <person name="Board P.G."/>
            <person name="Bretschneider A."/>
            <person name="Campbell P.M."/>
            <person name="Chertemps T."/>
            <person name="Christeller J.T."/>
            <person name="Coppin C.W."/>
            <person name="Downes S.J."/>
            <person name="Duan G."/>
            <person name="Farnsworth C.A."/>
            <person name="Good R.T."/>
            <person name="Han L.B."/>
            <person name="Han Y.C."/>
            <person name="Hatje K."/>
            <person name="Horne I."/>
            <person name="Huang Y.P."/>
            <person name="Hughes D.S."/>
            <person name="Jacquin-Joly E."/>
            <person name="James W."/>
            <person name="Jhangiani S."/>
            <person name="Kollmar M."/>
            <person name="Kuwar S.S."/>
            <person name="Li S."/>
            <person name="Liu N.Y."/>
            <person name="Maibeche M.T."/>
            <person name="Miller J.R."/>
            <person name="Montagne N."/>
            <person name="Perry T."/>
            <person name="Qu J."/>
            <person name="Song S.V."/>
            <person name="Sutton G.G."/>
            <person name="Vogel H."/>
            <person name="Walenz B.P."/>
            <person name="Xu W."/>
            <person name="Zhang H.J."/>
            <person name="Zou Z."/>
            <person name="Batterham P."/>
            <person name="Edwards O.R."/>
            <person name="Feyereisen R."/>
            <person name="Gibbs R.A."/>
            <person name="Heckel D.G."/>
            <person name="McGrath A."/>
            <person name="Robin C."/>
            <person name="Scherer S.E."/>
            <person name="Worley K.C."/>
            <person name="Wu Y.D."/>
        </authorList>
    </citation>
    <scope>NUCLEOTIDE SEQUENCE [LARGE SCALE GENOMIC DNA]</scope>
    <source>
        <strain evidence="6">Harm_GR_Male_#8</strain>
        <tissue evidence="6">Whole organism</tissue>
    </source>
</reference>
<feature type="region of interest" description="Disordered" evidence="4">
    <location>
        <begin position="82"/>
        <end position="105"/>
    </location>
</feature>
<dbReference type="Gene3D" id="3.30.40.10">
    <property type="entry name" value="Zinc/RING finger domain, C3HC4 (zinc finger)"/>
    <property type="match status" value="1"/>
</dbReference>
<evidence type="ECO:0000256" key="2">
    <source>
        <dbReference type="ARBA" id="ARBA00022771"/>
    </source>
</evidence>
<organism evidence="6 7">
    <name type="scientific">Helicoverpa armigera</name>
    <name type="common">Cotton bollworm</name>
    <name type="synonym">Heliothis armigera</name>
    <dbReference type="NCBI Taxonomy" id="29058"/>
    <lineage>
        <taxon>Eukaryota</taxon>
        <taxon>Metazoa</taxon>
        <taxon>Ecdysozoa</taxon>
        <taxon>Arthropoda</taxon>
        <taxon>Hexapoda</taxon>
        <taxon>Insecta</taxon>
        <taxon>Pterygota</taxon>
        <taxon>Neoptera</taxon>
        <taxon>Endopterygota</taxon>
        <taxon>Lepidoptera</taxon>
        <taxon>Glossata</taxon>
        <taxon>Ditrysia</taxon>
        <taxon>Noctuoidea</taxon>
        <taxon>Noctuidae</taxon>
        <taxon>Heliothinae</taxon>
        <taxon>Helicoverpa</taxon>
    </lineage>
</organism>
<dbReference type="AlphaFoldDB" id="A0A2W1BGT0"/>
<evidence type="ECO:0000256" key="3">
    <source>
        <dbReference type="ARBA" id="ARBA00022833"/>
    </source>
</evidence>
<evidence type="ECO:0000313" key="6">
    <source>
        <dbReference type="EMBL" id="PZC74319.1"/>
    </source>
</evidence>
<keyword evidence="7" id="KW-1185">Reference proteome</keyword>
<feature type="domain" description="Zinc finger PHD-type" evidence="5">
    <location>
        <begin position="205"/>
        <end position="255"/>
    </location>
</feature>
<keyword evidence="2" id="KW-0863">Zinc-finger</keyword>
<gene>
    <name evidence="6" type="primary">HaOG208011</name>
    <name evidence="6" type="ORF">B5X24_HaOG208011</name>
</gene>
<dbReference type="InterPro" id="IPR011011">
    <property type="entry name" value="Znf_FYVE_PHD"/>
</dbReference>
<dbReference type="SUPFAM" id="SSF57903">
    <property type="entry name" value="FYVE/PHD zinc finger"/>
    <property type="match status" value="1"/>
</dbReference>